<reference evidence="3" key="1">
    <citation type="submission" date="2016-06" db="UniProtKB">
        <authorList>
            <consortium name="WormBaseParasite"/>
        </authorList>
    </citation>
    <scope>IDENTIFICATION</scope>
</reference>
<proteinExistence type="predicted"/>
<sequence>MEATRCITPVICLIDAGLLPKPAKKYGTDPIIVYLSRMANPAVNPGNEKLIPNEHFSCATSARDMPELFRPVQELLKHGTANTDVQHVATELPYYMIVRLNRKKKLARLPLAPAKPVRASVSSTANSTSFEEELIGNCVRREFWFAIPRHKAQSVYQFLLQWNPEKYGQVSADSKQCAVSGYQYRDDGFLVLDSEADEKLAAERNAYLKIEIQQARDIDIRRR</sequence>
<organism evidence="2 3">
    <name type="scientific">Toxocara canis</name>
    <name type="common">Canine roundworm</name>
    <dbReference type="NCBI Taxonomy" id="6265"/>
    <lineage>
        <taxon>Eukaryota</taxon>
        <taxon>Metazoa</taxon>
        <taxon>Ecdysozoa</taxon>
        <taxon>Nematoda</taxon>
        <taxon>Chromadorea</taxon>
        <taxon>Rhabditida</taxon>
        <taxon>Spirurina</taxon>
        <taxon>Ascaridomorpha</taxon>
        <taxon>Ascaridoidea</taxon>
        <taxon>Toxocaridae</taxon>
        <taxon>Toxocara</taxon>
    </lineage>
</organism>
<dbReference type="AlphaFoldDB" id="A0A183UQT2"/>
<name>A0A183UQT2_TOXCA</name>
<accession>A0A183UQT2</accession>
<protein>
    <submittedName>
        <fullName evidence="3">Choline-sulfatase</fullName>
    </submittedName>
</protein>
<keyword evidence="2" id="KW-1185">Reference proteome</keyword>
<evidence type="ECO:0000313" key="1">
    <source>
        <dbReference type="EMBL" id="VDM42173.1"/>
    </source>
</evidence>
<gene>
    <name evidence="1" type="ORF">TCNE_LOCUS10852</name>
</gene>
<dbReference type="WBParaSite" id="TCNE_0001085201-mRNA-1">
    <property type="protein sequence ID" value="TCNE_0001085201-mRNA-1"/>
    <property type="gene ID" value="TCNE_0001085201"/>
</dbReference>
<reference evidence="1 2" key="2">
    <citation type="submission" date="2018-11" db="EMBL/GenBank/DDBJ databases">
        <authorList>
            <consortium name="Pathogen Informatics"/>
        </authorList>
    </citation>
    <scope>NUCLEOTIDE SEQUENCE [LARGE SCALE GENOMIC DNA]</scope>
</reference>
<evidence type="ECO:0000313" key="2">
    <source>
        <dbReference type="Proteomes" id="UP000050794"/>
    </source>
</evidence>
<dbReference type="EMBL" id="UYWY01020641">
    <property type="protein sequence ID" value="VDM42173.1"/>
    <property type="molecule type" value="Genomic_DNA"/>
</dbReference>
<evidence type="ECO:0000313" key="3">
    <source>
        <dbReference type="WBParaSite" id="TCNE_0001085201-mRNA-1"/>
    </source>
</evidence>
<dbReference type="Proteomes" id="UP000050794">
    <property type="component" value="Unassembled WGS sequence"/>
</dbReference>